<name>A0A2W5E426_9BURK</name>
<evidence type="ECO:0000313" key="3">
    <source>
        <dbReference type="EMBL" id="PZP36814.1"/>
    </source>
</evidence>
<evidence type="ECO:0000256" key="1">
    <source>
        <dbReference type="SAM" id="MobiDB-lite"/>
    </source>
</evidence>
<gene>
    <name evidence="3" type="ORF">DI603_00880</name>
</gene>
<feature type="region of interest" description="Disordered" evidence="1">
    <location>
        <begin position="186"/>
        <end position="210"/>
    </location>
</feature>
<dbReference type="EMBL" id="QFOD01000001">
    <property type="protein sequence ID" value="PZP36814.1"/>
    <property type="molecule type" value="Genomic_DNA"/>
</dbReference>
<accession>A0A2W5E426</accession>
<dbReference type="Proteomes" id="UP000249633">
    <property type="component" value="Unassembled WGS sequence"/>
</dbReference>
<organism evidence="3 4">
    <name type="scientific">Roseateles depolymerans</name>
    <dbReference type="NCBI Taxonomy" id="76731"/>
    <lineage>
        <taxon>Bacteria</taxon>
        <taxon>Pseudomonadati</taxon>
        <taxon>Pseudomonadota</taxon>
        <taxon>Betaproteobacteria</taxon>
        <taxon>Burkholderiales</taxon>
        <taxon>Sphaerotilaceae</taxon>
        <taxon>Roseateles</taxon>
    </lineage>
</organism>
<keyword evidence="2" id="KW-0732">Signal</keyword>
<evidence type="ECO:0000313" key="4">
    <source>
        <dbReference type="Proteomes" id="UP000249633"/>
    </source>
</evidence>
<evidence type="ECO:0000256" key="2">
    <source>
        <dbReference type="SAM" id="SignalP"/>
    </source>
</evidence>
<comment type="caution">
    <text evidence="3">The sequence shown here is derived from an EMBL/GenBank/DDBJ whole genome shotgun (WGS) entry which is preliminary data.</text>
</comment>
<feature type="chain" id="PRO_5015839231" evidence="2">
    <location>
        <begin position="24"/>
        <end position="252"/>
    </location>
</feature>
<dbReference type="AlphaFoldDB" id="A0A2W5E426"/>
<protein>
    <submittedName>
        <fullName evidence="3">Uncharacterized protein</fullName>
    </submittedName>
</protein>
<reference evidence="3 4" key="1">
    <citation type="submission" date="2017-08" db="EMBL/GenBank/DDBJ databases">
        <title>Infants hospitalized years apart are colonized by the same room-sourced microbial strains.</title>
        <authorList>
            <person name="Brooks B."/>
            <person name="Olm M.R."/>
            <person name="Firek B.A."/>
            <person name="Baker R."/>
            <person name="Thomas B.C."/>
            <person name="Morowitz M.J."/>
            <person name="Banfield J.F."/>
        </authorList>
    </citation>
    <scope>NUCLEOTIDE SEQUENCE [LARGE SCALE GENOMIC DNA]</scope>
    <source>
        <strain evidence="3">S2_012_000_R2_81</strain>
    </source>
</reference>
<sequence length="252" mass="26813">MSALTRAAAGALLLALQAGTVSAQIVVAPDSQGRFRYEQNFDALPSSGASSRWTDNQTLPGWFLFNFVEQPLVTPTLRVDHGSLATGSFYSYGRVGSTDRALGAVGAGTFYFGTPVSGGQAGYAALALRHGGTAEIARLRLAFQGQQWRQAPSDDLNRIVFEYGVGERMDQVQTWVRPGSGFDFDSPSPELGSATGTPLDGQSPAASRSLGGTLSTPGWLPGQTLWLRWSFLNNYGYDHGLAIDQLSLSVGD</sequence>
<feature type="signal peptide" evidence="2">
    <location>
        <begin position="1"/>
        <end position="23"/>
    </location>
</feature>
<proteinExistence type="predicted"/>